<dbReference type="Proteomes" id="UP000199440">
    <property type="component" value="Unassembled WGS sequence"/>
</dbReference>
<dbReference type="GO" id="GO:0016757">
    <property type="term" value="F:glycosyltransferase activity"/>
    <property type="evidence" value="ECO:0007669"/>
    <property type="project" value="InterPro"/>
</dbReference>
<dbReference type="Pfam" id="PF00534">
    <property type="entry name" value="Glycos_transf_1"/>
    <property type="match status" value="1"/>
</dbReference>
<name>A0A1G9U605_9FLAO</name>
<dbReference type="STRING" id="192904.SAMN04488514_110134"/>
<dbReference type="Gene3D" id="3.40.50.2000">
    <property type="entry name" value="Glycogen Phosphorylase B"/>
    <property type="match status" value="2"/>
</dbReference>
<keyword evidence="4" id="KW-1185">Reference proteome</keyword>
<dbReference type="EMBL" id="FNGV01000010">
    <property type="protein sequence ID" value="SDM55406.1"/>
    <property type="molecule type" value="Genomic_DNA"/>
</dbReference>
<feature type="domain" description="Glycosyltransferase subfamily 4-like N-terminal" evidence="2">
    <location>
        <begin position="13"/>
        <end position="168"/>
    </location>
</feature>
<reference evidence="3 4" key="1">
    <citation type="submission" date="2016-10" db="EMBL/GenBank/DDBJ databases">
        <authorList>
            <person name="de Groot N.N."/>
        </authorList>
    </citation>
    <scope>NUCLEOTIDE SEQUENCE [LARGE SCALE GENOMIC DNA]</scope>
    <source>
        <strain evidence="3 4">DSM 19886</strain>
    </source>
</reference>
<dbReference type="PANTHER" id="PTHR12526">
    <property type="entry name" value="GLYCOSYLTRANSFERASE"/>
    <property type="match status" value="1"/>
</dbReference>
<dbReference type="Pfam" id="PF13439">
    <property type="entry name" value="Glyco_transf_4"/>
    <property type="match status" value="1"/>
</dbReference>
<feature type="domain" description="Glycosyl transferase family 1" evidence="1">
    <location>
        <begin position="180"/>
        <end position="343"/>
    </location>
</feature>
<evidence type="ECO:0000259" key="1">
    <source>
        <dbReference type="Pfam" id="PF00534"/>
    </source>
</evidence>
<dbReference type="SUPFAM" id="SSF53756">
    <property type="entry name" value="UDP-Glycosyltransferase/glycogen phosphorylase"/>
    <property type="match status" value="1"/>
</dbReference>
<evidence type="ECO:0000313" key="4">
    <source>
        <dbReference type="Proteomes" id="UP000199440"/>
    </source>
</evidence>
<dbReference type="InterPro" id="IPR028098">
    <property type="entry name" value="Glyco_trans_4-like_N"/>
</dbReference>
<dbReference type="OrthoDB" id="1522162at2"/>
<keyword evidence="3" id="KW-0808">Transferase</keyword>
<dbReference type="InterPro" id="IPR001296">
    <property type="entry name" value="Glyco_trans_1"/>
</dbReference>
<dbReference type="AlphaFoldDB" id="A0A1G9U605"/>
<protein>
    <submittedName>
        <fullName evidence="3">Glycosyltransferase involved in cell wall bisynthesis</fullName>
    </submittedName>
</protein>
<sequence length="369" mass="41671">MKITFVLDTFGGGGKERRCLQLIQGLNKQGYNNIQVIIINNDIAYQELYEANIDLNIINRKNKGLNVVQTCLTLYRLLKTFNPDIVQVWGVFSAFFTNPIRCFMRFKYVGSYVANCNKPANYSVERFTILVNSWLANYVVGNSAAGIKAYGIPKRKAKVIYNGFNEERYNSSGPKRHDIKEEMGINANYIVSMVARLDDNKDHKTFIKAAKLIIKKRTDVFFLIVGNGPNLLQLQSLISQNERAFFNFLGFRSDVENILKITDVSVLCTNPNKHKEGVSNAIMESLAFSVPVVATNDGGTPEIIESGINGFLIKSHDSEQLCENILQILDDVVLKNKLSMAAKSTVDSKFNLQRMTAEYIEMYNLLINK</sequence>
<organism evidence="3 4">
    <name type="scientific">Kriegella aquimaris</name>
    <dbReference type="NCBI Taxonomy" id="192904"/>
    <lineage>
        <taxon>Bacteria</taxon>
        <taxon>Pseudomonadati</taxon>
        <taxon>Bacteroidota</taxon>
        <taxon>Flavobacteriia</taxon>
        <taxon>Flavobacteriales</taxon>
        <taxon>Flavobacteriaceae</taxon>
        <taxon>Kriegella</taxon>
    </lineage>
</organism>
<proteinExistence type="predicted"/>
<accession>A0A1G9U605</accession>
<evidence type="ECO:0000313" key="3">
    <source>
        <dbReference type="EMBL" id="SDM55406.1"/>
    </source>
</evidence>
<dbReference type="PANTHER" id="PTHR12526:SF630">
    <property type="entry name" value="GLYCOSYLTRANSFERASE"/>
    <property type="match status" value="1"/>
</dbReference>
<evidence type="ECO:0000259" key="2">
    <source>
        <dbReference type="Pfam" id="PF13439"/>
    </source>
</evidence>
<dbReference type="RefSeq" id="WP_089892696.1">
    <property type="nucleotide sequence ID" value="NZ_FNGV01000010.1"/>
</dbReference>
<gene>
    <name evidence="3" type="ORF">SAMN04488514_110134</name>
</gene>